<keyword evidence="7" id="KW-0456">Lyase</keyword>
<accession>A0ABT1JQU2</accession>
<dbReference type="GO" id="GO:0016829">
    <property type="term" value="F:lyase activity"/>
    <property type="evidence" value="ECO:0007669"/>
    <property type="project" value="UniProtKB-KW"/>
</dbReference>
<keyword evidence="3" id="KW-0663">Pyridoxal phosphate</keyword>
<reference evidence="7 8" key="1">
    <citation type="submission" date="2022-06" db="EMBL/GenBank/DDBJ databases">
        <title>Genomic Encyclopedia of Type Strains, Phase I: the one thousand microbial genomes (KMG-I) project.</title>
        <authorList>
            <person name="Kyrpides N."/>
        </authorList>
    </citation>
    <scope>NUCLEOTIDE SEQUENCE [LARGE SCALE GENOMIC DNA]</scope>
    <source>
        <strain evidence="7 8">DSM 43889</strain>
    </source>
</reference>
<organism evidence="7 8">
    <name type="scientific">Actinoalloteichus caeruleus DSM 43889</name>
    <dbReference type="NCBI Taxonomy" id="1120930"/>
    <lineage>
        <taxon>Bacteria</taxon>
        <taxon>Bacillati</taxon>
        <taxon>Actinomycetota</taxon>
        <taxon>Actinomycetes</taxon>
        <taxon>Pseudonocardiales</taxon>
        <taxon>Pseudonocardiaceae</taxon>
        <taxon>Actinoalloteichus</taxon>
        <taxon>Actinoalloteichus cyanogriseus</taxon>
    </lineage>
</organism>
<feature type="domain" description="Aminotransferase class V" evidence="6">
    <location>
        <begin position="42"/>
        <end position="416"/>
    </location>
</feature>
<evidence type="ECO:0000259" key="6">
    <source>
        <dbReference type="Pfam" id="PF00266"/>
    </source>
</evidence>
<dbReference type="Proteomes" id="UP000791080">
    <property type="component" value="Unassembled WGS sequence"/>
</dbReference>
<evidence type="ECO:0000256" key="2">
    <source>
        <dbReference type="ARBA" id="ARBA00010447"/>
    </source>
</evidence>
<dbReference type="InterPro" id="IPR020578">
    <property type="entry name" value="Aminotrans_V_PyrdxlP_BS"/>
</dbReference>
<dbReference type="RefSeq" id="WP_026420026.1">
    <property type="nucleotide sequence ID" value="NZ_AUBJ02000001.1"/>
</dbReference>
<dbReference type="PANTHER" id="PTHR43586">
    <property type="entry name" value="CYSTEINE DESULFURASE"/>
    <property type="match status" value="1"/>
</dbReference>
<comment type="similarity">
    <text evidence="2">Belongs to the class-V pyridoxal-phosphate-dependent aminotransferase family. Csd subfamily.</text>
</comment>
<evidence type="ECO:0000256" key="4">
    <source>
        <dbReference type="ARBA" id="ARBA00050776"/>
    </source>
</evidence>
<keyword evidence="8" id="KW-1185">Reference proteome</keyword>
<dbReference type="Gene3D" id="3.40.640.10">
    <property type="entry name" value="Type I PLP-dependent aspartate aminotransferase-like (Major domain)"/>
    <property type="match status" value="1"/>
</dbReference>
<evidence type="ECO:0000313" key="7">
    <source>
        <dbReference type="EMBL" id="MCP2334498.1"/>
    </source>
</evidence>
<dbReference type="InterPro" id="IPR015422">
    <property type="entry name" value="PyrdxlP-dep_Trfase_small"/>
</dbReference>
<protein>
    <submittedName>
        <fullName evidence="7">Selenocysteine lyase/Cysteine desulfurase</fullName>
    </submittedName>
</protein>
<proteinExistence type="inferred from homology"/>
<dbReference type="Gene3D" id="3.90.1150.10">
    <property type="entry name" value="Aspartate Aminotransferase, domain 1"/>
    <property type="match status" value="1"/>
</dbReference>
<dbReference type="EMBL" id="AUBJ02000001">
    <property type="protein sequence ID" value="MCP2334498.1"/>
    <property type="molecule type" value="Genomic_DNA"/>
</dbReference>
<evidence type="ECO:0000256" key="5">
    <source>
        <dbReference type="RuleBase" id="RU004504"/>
    </source>
</evidence>
<dbReference type="PROSITE" id="PS00595">
    <property type="entry name" value="AA_TRANSFER_CLASS_5"/>
    <property type="match status" value="1"/>
</dbReference>
<comment type="cofactor">
    <cofactor evidence="1 5">
        <name>pyridoxal 5'-phosphate</name>
        <dbReference type="ChEBI" id="CHEBI:597326"/>
    </cofactor>
</comment>
<comment type="caution">
    <text evidence="7">The sequence shown here is derived from an EMBL/GenBank/DDBJ whole genome shotgun (WGS) entry which is preliminary data.</text>
</comment>
<sequence length="458" mass="47399">MSSAPTTARPSRLAPPVSALPPVVGADLRVPLVTGGDVPYANLDHAASAPCLEAVRDAVDAVLPWYASVHRGAGLLSQASTRIYENARATVRRFVDAPPDHDVVFTRNTTDAMNLVAAVLPVGTVVVTFDTDHHAALLPWAGRRVRRVRAPRTRGEAVAALEAELSGLVADGDRVAVVLTAASNVTGELWPVAELAEVSRRHGALSVLDAAQWAPHRPVSVSELGVDFLAFSGHKAYAPFGCGALTGPARLLRSAPPYLRGGGASALVESVGADLRVTWAAGVERQEAGTPNVVGAHALAVACETLSGHWRGVAEHEDRLAGALREGVAAVPGVRPLRLFDDATPSVGVVSFGVDGIDPGLLAAALSAEYGIGVRDGAFCAHVATERLLARAGVGGGRAVRVSVGLGATEEHVDRLLAALRAVVASGPAWSYAQRDGRWVPVPDPRRLPVGLLGDGPA</sequence>
<evidence type="ECO:0000256" key="3">
    <source>
        <dbReference type="ARBA" id="ARBA00022898"/>
    </source>
</evidence>
<dbReference type="InterPro" id="IPR015424">
    <property type="entry name" value="PyrdxlP-dep_Trfase"/>
</dbReference>
<gene>
    <name evidence="7" type="ORF">G443_004768</name>
</gene>
<comment type="catalytic activity">
    <reaction evidence="4">
        <text>(sulfur carrier)-H + L-cysteine = (sulfur carrier)-SH + L-alanine</text>
        <dbReference type="Rhea" id="RHEA:43892"/>
        <dbReference type="Rhea" id="RHEA-COMP:14737"/>
        <dbReference type="Rhea" id="RHEA-COMP:14739"/>
        <dbReference type="ChEBI" id="CHEBI:29917"/>
        <dbReference type="ChEBI" id="CHEBI:35235"/>
        <dbReference type="ChEBI" id="CHEBI:57972"/>
        <dbReference type="ChEBI" id="CHEBI:64428"/>
        <dbReference type="EC" id="2.8.1.7"/>
    </reaction>
</comment>
<evidence type="ECO:0000313" key="8">
    <source>
        <dbReference type="Proteomes" id="UP000791080"/>
    </source>
</evidence>
<dbReference type="InterPro" id="IPR000192">
    <property type="entry name" value="Aminotrans_V_dom"/>
</dbReference>
<dbReference type="InterPro" id="IPR015421">
    <property type="entry name" value="PyrdxlP-dep_Trfase_major"/>
</dbReference>
<dbReference type="PANTHER" id="PTHR43586:SF8">
    <property type="entry name" value="CYSTEINE DESULFURASE 1, CHLOROPLASTIC"/>
    <property type="match status" value="1"/>
</dbReference>
<dbReference type="SUPFAM" id="SSF53383">
    <property type="entry name" value="PLP-dependent transferases"/>
    <property type="match status" value="1"/>
</dbReference>
<name>A0ABT1JQU2_ACTCY</name>
<dbReference type="Pfam" id="PF00266">
    <property type="entry name" value="Aminotran_5"/>
    <property type="match status" value="1"/>
</dbReference>
<evidence type="ECO:0000256" key="1">
    <source>
        <dbReference type="ARBA" id="ARBA00001933"/>
    </source>
</evidence>